<sequence length="1013" mass="110008">MTADQSTSIRQRRSRFVSPVVAVGIAALLLTQGSPISTNALLPAVSATPLRLPPGHPPIADHGRYGHEDAGQGTEFIRREVLGDEGEGDLLKEEQDTEVAKPTIHSAKTILHIETSGMDNRAVNQSTGQMGVDYVKLRQEFNGEYIMLSVAMAFVGSMCTLELLLRRQVHANDRLEPTSNRGLHNVLLLLAAGVCFGSVVTFSMHFIGNSSLTLHHPQENEKNKRPFSLTYDAGWTVLSLVVSCAVTILAFFVMGLEGEYIGDFFRKLGLLRLKRDEEQITDDDSDDEHKTRHPAVITDLSMKENRPSVKNKIWQRKISNKARGSLHSRAISDGKQAGADDGQRGPRGSQQDDVFPVIIKPSPSDPVASGYDNIPVDPASVGSLHVEPYDPALQRASIASATAEILPVLDSDYTSSQAESSINPSFSFPSSFSQADSPSTSVTSDKVSSDGSRDTAAELAFPTGRRSSVPNLVVPGTMIRDFAKQQSNLSRIQSLPETDVDESQAKAIFPARSDEAIYAGRQDPIPDGASGVRRRSSCQQSSRDALSEKNTTDMTVSPTVDETYEDGQARHARRRHRRSERNRTSKLKRWLGLDVVTVEDVLKILISGAIAGVGIAGMHYIGQVSINNVGLVRYSTATIVGSVIIACVAVFAGLYIMFIILRPKLKHGWLTKIGVACVLAGAVCAMHYTAMSGAEYALYKGEHPSGGFGFNTRRLIIGLVSALAFVACISIFSFTLIARFRMAAHRKGRRRVVVAAMIYDNENRLLVTPDGLLPMCDIQSVDVVHRRSTLSRSASTTTWDSASDVSSVLDVDLTPSHPAFVAALRSTWAWRQPGVFPAGAGNALLRNAPKSSGMEEDQLRASDDYSHSGSHSRRLSVLSTAESAIYPAGGNLMPPLAINVGRFLDHFHAAVAYLASDVIGHEQSVRRLGVLYDKILTTGHVKLSVGERSRGTLNNGQLIFLVRRVTTAHERSQLLSRNHLFAEPSAVANVMSDVLAVPRRRIYGNHGRSAGVL</sequence>
<organism evidence="1 2">
    <name type="scientific">Naganishia adeliensis</name>
    <dbReference type="NCBI Taxonomy" id="92952"/>
    <lineage>
        <taxon>Eukaryota</taxon>
        <taxon>Fungi</taxon>
        <taxon>Dikarya</taxon>
        <taxon>Basidiomycota</taxon>
        <taxon>Agaricomycotina</taxon>
        <taxon>Tremellomycetes</taxon>
        <taxon>Filobasidiales</taxon>
        <taxon>Filobasidiaceae</taxon>
        <taxon>Naganishia</taxon>
    </lineage>
</organism>
<evidence type="ECO:0000313" key="1">
    <source>
        <dbReference type="EMBL" id="KAJ9109534.1"/>
    </source>
</evidence>
<gene>
    <name evidence="1" type="ORF">QFC20_003278</name>
</gene>
<protein>
    <submittedName>
        <fullName evidence="1">Uncharacterized protein</fullName>
    </submittedName>
</protein>
<accession>A0ACC2WE88</accession>
<dbReference type="Proteomes" id="UP001230649">
    <property type="component" value="Unassembled WGS sequence"/>
</dbReference>
<dbReference type="EMBL" id="JASBWS010000029">
    <property type="protein sequence ID" value="KAJ9109534.1"/>
    <property type="molecule type" value="Genomic_DNA"/>
</dbReference>
<comment type="caution">
    <text evidence="1">The sequence shown here is derived from an EMBL/GenBank/DDBJ whole genome shotgun (WGS) entry which is preliminary data.</text>
</comment>
<name>A0ACC2WE88_9TREE</name>
<reference evidence="1" key="1">
    <citation type="submission" date="2023-04" db="EMBL/GenBank/DDBJ databases">
        <title>Draft Genome sequencing of Naganishia species isolated from polar environments using Oxford Nanopore Technology.</title>
        <authorList>
            <person name="Leo P."/>
            <person name="Venkateswaran K."/>
        </authorList>
    </citation>
    <scope>NUCLEOTIDE SEQUENCE</scope>
    <source>
        <strain evidence="1">MNA-CCFEE 5262</strain>
    </source>
</reference>
<evidence type="ECO:0000313" key="2">
    <source>
        <dbReference type="Proteomes" id="UP001230649"/>
    </source>
</evidence>
<proteinExistence type="predicted"/>
<keyword evidence="2" id="KW-1185">Reference proteome</keyword>